<dbReference type="CDD" id="cd01449">
    <property type="entry name" value="TST_Repeat_2"/>
    <property type="match status" value="1"/>
</dbReference>
<comment type="caution">
    <text evidence="5">The sequence shown here is derived from an EMBL/GenBank/DDBJ whole genome shotgun (WGS) entry which is preliminary data.</text>
</comment>
<gene>
    <name evidence="5" type="primary">sseA</name>
    <name evidence="5" type="ORF">IG616_00115</name>
</gene>
<dbReference type="Proteomes" id="UP000632063">
    <property type="component" value="Unassembled WGS sequence"/>
</dbReference>
<dbReference type="CDD" id="cd01448">
    <property type="entry name" value="TST_Repeat_1"/>
    <property type="match status" value="1"/>
</dbReference>
<accession>A0ABR9CGA0</accession>
<dbReference type="RefSeq" id="WP_192145254.1">
    <property type="nucleotide sequence ID" value="NZ_JACYXI010000001.1"/>
</dbReference>
<dbReference type="SMART" id="SM00450">
    <property type="entry name" value="RHOD"/>
    <property type="match status" value="2"/>
</dbReference>
<dbReference type="InterPro" id="IPR045078">
    <property type="entry name" value="TST/MPST-like"/>
</dbReference>
<organism evidence="5 6">
    <name type="scientific">Roseibium litorale</name>
    <dbReference type="NCBI Taxonomy" id="2803841"/>
    <lineage>
        <taxon>Bacteria</taxon>
        <taxon>Pseudomonadati</taxon>
        <taxon>Pseudomonadota</taxon>
        <taxon>Alphaproteobacteria</taxon>
        <taxon>Hyphomicrobiales</taxon>
        <taxon>Stappiaceae</taxon>
        <taxon>Roseibium</taxon>
    </lineage>
</organism>
<dbReference type="SUPFAM" id="SSF52821">
    <property type="entry name" value="Rhodanese/Cell cycle control phosphatase"/>
    <property type="match status" value="2"/>
</dbReference>
<evidence type="ECO:0000313" key="5">
    <source>
        <dbReference type="EMBL" id="MBD8889937.1"/>
    </source>
</evidence>
<dbReference type="PROSITE" id="PS50206">
    <property type="entry name" value="RHODANESE_3"/>
    <property type="match status" value="2"/>
</dbReference>
<evidence type="ECO:0000259" key="4">
    <source>
        <dbReference type="PROSITE" id="PS50206"/>
    </source>
</evidence>
<dbReference type="PROSITE" id="PS00683">
    <property type="entry name" value="RHODANESE_2"/>
    <property type="match status" value="1"/>
</dbReference>
<dbReference type="InterPro" id="IPR001307">
    <property type="entry name" value="Thiosulphate_STrfase_CS"/>
</dbReference>
<dbReference type="Pfam" id="PF00581">
    <property type="entry name" value="Rhodanese"/>
    <property type="match status" value="2"/>
</dbReference>
<dbReference type="InterPro" id="IPR036873">
    <property type="entry name" value="Rhodanese-like_dom_sf"/>
</dbReference>
<keyword evidence="1 3" id="KW-0808">Transferase</keyword>
<evidence type="ECO:0000256" key="3">
    <source>
        <dbReference type="RuleBase" id="RU000507"/>
    </source>
</evidence>
<dbReference type="InterPro" id="IPR001763">
    <property type="entry name" value="Rhodanese-like_dom"/>
</dbReference>
<evidence type="ECO:0000256" key="1">
    <source>
        <dbReference type="ARBA" id="ARBA00022679"/>
    </source>
</evidence>
<feature type="domain" description="Rhodanese" evidence="4">
    <location>
        <begin position="167"/>
        <end position="281"/>
    </location>
</feature>
<sequence>MSESSLVSPLVSTEWLADHLSAPDVRVINAWMPPVTDPSAEPFYPKEHIPGAVFFDVNEVCDKTTSLPHMLPPAHQFASAMRKMGVGDGQTLVVYDDFGFYSAPRVWWTLRTMGARSVYVLDGGMPKWRAEGRPLEQTPPMMRESHFSARLDHSAVADLAEVRKVISTGSRQLLDARSAARFAGTAPEPRPGLRSGHMPGALNLPFNLLIAEDGTFHKKPELEAAFRNAGIDPEKPVTTTCGSGVTASILAMGLSIIGARDVSVYDGSWSEWGARDDTDVVTG</sequence>
<dbReference type="PROSITE" id="PS00380">
    <property type="entry name" value="RHODANESE_1"/>
    <property type="match status" value="1"/>
</dbReference>
<dbReference type="NCBIfam" id="NF008557">
    <property type="entry name" value="PRK11493.1"/>
    <property type="match status" value="1"/>
</dbReference>
<feature type="domain" description="Rhodanese" evidence="4">
    <location>
        <begin position="44"/>
        <end position="137"/>
    </location>
</feature>
<keyword evidence="6" id="KW-1185">Reference proteome</keyword>
<dbReference type="PANTHER" id="PTHR11364">
    <property type="entry name" value="THIOSULFATE SULFERTANSFERASE"/>
    <property type="match status" value="1"/>
</dbReference>
<dbReference type="Gene3D" id="3.40.250.10">
    <property type="entry name" value="Rhodanese-like domain"/>
    <property type="match status" value="2"/>
</dbReference>
<dbReference type="PANTHER" id="PTHR11364:SF27">
    <property type="entry name" value="SULFURTRANSFERASE"/>
    <property type="match status" value="1"/>
</dbReference>
<reference evidence="5 6" key="2">
    <citation type="journal article" date="2021" name="Int. J. Syst. Evol. Microbiol.">
        <title>Roseibium litorale sp. nov., isolated from a tidal flat sediment and proposal for the reclassification of Labrenzia polysiphoniae as Roseibium polysiphoniae comb. nov.</title>
        <authorList>
            <person name="Liu Y."/>
            <person name="Pei T."/>
            <person name="Du J."/>
            <person name="Chao M."/>
            <person name="Deng M.R."/>
            <person name="Zhu H."/>
        </authorList>
    </citation>
    <scope>NUCLEOTIDE SEQUENCE [LARGE SCALE GENOMIC DNA]</scope>
    <source>
        <strain evidence="5 6">4C16A</strain>
    </source>
</reference>
<evidence type="ECO:0000256" key="2">
    <source>
        <dbReference type="ARBA" id="ARBA00022737"/>
    </source>
</evidence>
<dbReference type="EMBL" id="JACYXI010000001">
    <property type="protein sequence ID" value="MBD8889937.1"/>
    <property type="molecule type" value="Genomic_DNA"/>
</dbReference>
<proteinExistence type="predicted"/>
<dbReference type="GO" id="GO:0016784">
    <property type="term" value="F:3-mercaptopyruvate sulfurtransferase activity"/>
    <property type="evidence" value="ECO:0007669"/>
    <property type="project" value="UniProtKB-EC"/>
</dbReference>
<evidence type="ECO:0000313" key="6">
    <source>
        <dbReference type="Proteomes" id="UP000632063"/>
    </source>
</evidence>
<keyword evidence="2" id="KW-0677">Repeat</keyword>
<reference evidence="6" key="1">
    <citation type="submission" date="2020-09" db="EMBL/GenBank/DDBJ databases">
        <title>The genome sequence of strain Labrenzia suaedae 4C16A.</title>
        <authorList>
            <person name="Liu Y."/>
        </authorList>
    </citation>
    <scope>NUCLEOTIDE SEQUENCE [LARGE SCALE GENOMIC DNA]</scope>
    <source>
        <strain evidence="6">4C16A</strain>
    </source>
</reference>
<name>A0ABR9CGA0_9HYPH</name>
<protein>
    <recommendedName>
        <fullName evidence="3">Sulfurtransferase</fullName>
    </recommendedName>
</protein>